<dbReference type="GeneID" id="20352131"/>
<feature type="region of interest" description="Disordered" evidence="1">
    <location>
        <begin position="385"/>
        <end position="526"/>
    </location>
</feature>
<feature type="region of interest" description="Disordered" evidence="1">
    <location>
        <begin position="121"/>
        <end position="150"/>
    </location>
</feature>
<dbReference type="PANTHER" id="PTHR38407">
    <property type="entry name" value="PROTEIN IVY1"/>
    <property type="match status" value="1"/>
</dbReference>
<reference evidence="2" key="2">
    <citation type="submission" date="2010-07" db="EMBL/GenBank/DDBJ databases">
        <authorList>
            <consortium name="The Broad Institute Genome Sequencing Platform"/>
            <consortium name="Broad Institute Genome Sequencing Center for Infectious Disease"/>
            <person name="Ma L.-J."/>
            <person name="Dead R."/>
            <person name="Young S."/>
            <person name="Zeng Q."/>
            <person name="Koehrsen M."/>
            <person name="Alvarado L."/>
            <person name="Berlin A."/>
            <person name="Chapman S.B."/>
            <person name="Chen Z."/>
            <person name="Freedman E."/>
            <person name="Gellesch M."/>
            <person name="Goldberg J."/>
            <person name="Griggs A."/>
            <person name="Gujja S."/>
            <person name="Heilman E.R."/>
            <person name="Heiman D."/>
            <person name="Hepburn T."/>
            <person name="Howarth C."/>
            <person name="Jen D."/>
            <person name="Larson L."/>
            <person name="Mehta T."/>
            <person name="Neiman D."/>
            <person name="Pearson M."/>
            <person name="Roberts A."/>
            <person name="Saif S."/>
            <person name="Shea T."/>
            <person name="Shenoy N."/>
            <person name="Sisk P."/>
            <person name="Stolte C."/>
            <person name="Sykes S."/>
            <person name="Walk T."/>
            <person name="White J."/>
            <person name="Yandava C."/>
            <person name="Haas B."/>
            <person name="Nusbaum C."/>
            <person name="Birren B."/>
        </authorList>
    </citation>
    <scope>NUCLEOTIDE SEQUENCE</scope>
    <source>
        <strain evidence="2">R3-111a-1</strain>
    </source>
</reference>
<evidence type="ECO:0000313" key="3">
    <source>
        <dbReference type="EnsemblFungi" id="EJT70650"/>
    </source>
</evidence>
<accession>J3PDV0</accession>
<keyword evidence="4" id="KW-1185">Reference proteome</keyword>
<organism evidence="2">
    <name type="scientific">Gaeumannomyces tritici (strain R3-111a-1)</name>
    <name type="common">Wheat and barley take-all root rot fungus</name>
    <name type="synonym">Gaeumannomyces graminis var. tritici</name>
    <dbReference type="NCBI Taxonomy" id="644352"/>
    <lineage>
        <taxon>Eukaryota</taxon>
        <taxon>Fungi</taxon>
        <taxon>Dikarya</taxon>
        <taxon>Ascomycota</taxon>
        <taxon>Pezizomycotina</taxon>
        <taxon>Sordariomycetes</taxon>
        <taxon>Sordariomycetidae</taxon>
        <taxon>Magnaporthales</taxon>
        <taxon>Magnaporthaceae</taxon>
        <taxon>Gaeumannomyces</taxon>
    </lineage>
</organism>
<dbReference type="GO" id="GO:0042144">
    <property type="term" value="P:vacuole fusion, non-autophagic"/>
    <property type="evidence" value="ECO:0007669"/>
    <property type="project" value="InterPro"/>
</dbReference>
<dbReference type="RefSeq" id="XP_009227828.1">
    <property type="nucleotide sequence ID" value="XM_009229564.1"/>
</dbReference>
<reference evidence="4" key="1">
    <citation type="submission" date="2010-07" db="EMBL/GenBank/DDBJ databases">
        <title>The genome sequence of Gaeumannomyces graminis var. tritici strain R3-111a-1.</title>
        <authorList>
            <consortium name="The Broad Institute Genome Sequencing Platform"/>
            <person name="Ma L.-J."/>
            <person name="Dead R."/>
            <person name="Young S."/>
            <person name="Zeng Q."/>
            <person name="Koehrsen M."/>
            <person name="Alvarado L."/>
            <person name="Berlin A."/>
            <person name="Chapman S.B."/>
            <person name="Chen Z."/>
            <person name="Freedman E."/>
            <person name="Gellesch M."/>
            <person name="Goldberg J."/>
            <person name="Griggs A."/>
            <person name="Gujja S."/>
            <person name="Heilman E.R."/>
            <person name="Heiman D."/>
            <person name="Hepburn T."/>
            <person name="Howarth C."/>
            <person name="Jen D."/>
            <person name="Larson L."/>
            <person name="Mehta T."/>
            <person name="Neiman D."/>
            <person name="Pearson M."/>
            <person name="Roberts A."/>
            <person name="Saif S."/>
            <person name="Shea T."/>
            <person name="Shenoy N."/>
            <person name="Sisk P."/>
            <person name="Stolte C."/>
            <person name="Sykes S."/>
            <person name="Walk T."/>
            <person name="White J."/>
            <person name="Yandava C."/>
            <person name="Haas B."/>
            <person name="Nusbaum C."/>
            <person name="Birren B."/>
        </authorList>
    </citation>
    <scope>NUCLEOTIDE SEQUENCE [LARGE SCALE GENOMIC DNA]</scope>
    <source>
        <strain evidence="4">R3-111a-1</strain>
    </source>
</reference>
<evidence type="ECO:0008006" key="5">
    <source>
        <dbReference type="Google" id="ProtNLM"/>
    </source>
</evidence>
<sequence length="526" mass="55392">MATTYAAVGVDASDSDRPLSPSDLPPVPTSPTMSFASTTNPLSTYAALPPPPPPRPAHTVLTKADLDASQAAYSDLLSSAKAYRQALAALGTAASAFGGALEACARLKEARAPALAPLGLAPTGGASTDTQSSTVGGGGPPTSSMSASLTAHSSAPATAASSCTADQLLAAAGLQHLIANHQQILGETVYRSFEVPLLHELDKWRRDVDDEQASYEAAARTRGREIRRLEKEGLKLHRQNKRRDVAKFRGHLVELTARLDGLTVLHADHARALLRDGQDTSVKVLDAACGIARAEVDIFESLARKGWTGGGLEDLLERGADLFASDGDGASILADSASETTRPGHHRADSLLVDDDEPYQSLARALSSAQRSNRGVMRDDESFVSQFNQSRGVRPFSPQPQPVDPDELPMGSDSSGRTSIAGTPRPLSRIARGGDGNGDDDEHGQQQHEATLISPSPPQLEEPTPRASRIFKVLHHDGDGVSASVDGSEDGDPWRNERSPSTPAGKDGDDGGGPQLDHTQTPRPDR</sequence>
<dbReference type="VEuPathDB" id="FungiDB:GGTG_11673"/>
<feature type="compositionally biased region" description="Polar residues" evidence="1">
    <location>
        <begin position="33"/>
        <end position="43"/>
    </location>
</feature>
<evidence type="ECO:0000256" key="1">
    <source>
        <dbReference type="SAM" id="MobiDB-lite"/>
    </source>
</evidence>
<dbReference type="FunCoup" id="J3PDV0">
    <property type="interactions" value="31"/>
</dbReference>
<evidence type="ECO:0000313" key="4">
    <source>
        <dbReference type="Proteomes" id="UP000006039"/>
    </source>
</evidence>
<name>J3PDV0_GAET3</name>
<proteinExistence type="predicted"/>
<feature type="compositionally biased region" description="Low complexity" evidence="1">
    <location>
        <begin position="141"/>
        <end position="150"/>
    </location>
</feature>
<dbReference type="EMBL" id="GL385401">
    <property type="protein sequence ID" value="EJT70650.1"/>
    <property type="molecule type" value="Genomic_DNA"/>
</dbReference>
<dbReference type="STRING" id="644352.J3PDV0"/>
<reference evidence="3" key="4">
    <citation type="journal article" date="2015" name="G3 (Bethesda)">
        <title>Genome sequences of three phytopathogenic species of the Magnaporthaceae family of fungi.</title>
        <authorList>
            <person name="Okagaki L.H."/>
            <person name="Nunes C.C."/>
            <person name="Sailsbery J."/>
            <person name="Clay B."/>
            <person name="Brown D."/>
            <person name="John T."/>
            <person name="Oh Y."/>
            <person name="Young N."/>
            <person name="Fitzgerald M."/>
            <person name="Haas B.J."/>
            <person name="Zeng Q."/>
            <person name="Young S."/>
            <person name="Adiconis X."/>
            <person name="Fan L."/>
            <person name="Levin J.Z."/>
            <person name="Mitchell T.K."/>
            <person name="Okubara P.A."/>
            <person name="Farman M.L."/>
            <person name="Kohn L.M."/>
            <person name="Birren B."/>
            <person name="Ma L.-J."/>
            <person name="Dean R.A."/>
        </authorList>
    </citation>
    <scope>NUCLEOTIDE SEQUENCE</scope>
    <source>
        <strain evidence="3">R3-111a-1</strain>
    </source>
</reference>
<dbReference type="InterPro" id="IPR037470">
    <property type="entry name" value="IVY1"/>
</dbReference>
<feature type="compositionally biased region" description="Polar residues" evidence="1">
    <location>
        <begin position="517"/>
        <end position="526"/>
    </location>
</feature>
<feature type="region of interest" description="Disordered" evidence="1">
    <location>
        <begin position="1"/>
        <end position="59"/>
    </location>
</feature>
<dbReference type="Gene3D" id="1.20.1270.60">
    <property type="entry name" value="Arfaptin homology (AH) domain/BAR domain"/>
    <property type="match status" value="1"/>
</dbReference>
<protein>
    <recommendedName>
        <fullName evidence="5">Phospholipid-binding protein</fullName>
    </recommendedName>
</protein>
<dbReference type="GO" id="GO:0005543">
    <property type="term" value="F:phospholipid binding"/>
    <property type="evidence" value="ECO:0007669"/>
    <property type="project" value="InterPro"/>
</dbReference>
<dbReference type="PANTHER" id="PTHR38407:SF1">
    <property type="entry name" value="PROTEIN IVY1"/>
    <property type="match status" value="1"/>
</dbReference>
<feature type="compositionally biased region" description="Polar residues" evidence="1">
    <location>
        <begin position="412"/>
        <end position="421"/>
    </location>
</feature>
<evidence type="ECO:0000313" key="2">
    <source>
        <dbReference type="EMBL" id="EJT70650.1"/>
    </source>
</evidence>
<dbReference type="InterPro" id="IPR027267">
    <property type="entry name" value="AH/BAR_dom_sf"/>
</dbReference>
<reference evidence="3" key="5">
    <citation type="submission" date="2018-04" db="UniProtKB">
        <authorList>
            <consortium name="EnsemblFungi"/>
        </authorList>
    </citation>
    <scope>IDENTIFICATION</scope>
    <source>
        <strain evidence="3">R3-111a-1</strain>
    </source>
</reference>
<gene>
    <name evidence="3" type="primary">20352131</name>
    <name evidence="2" type="ORF">GGTG_11673</name>
</gene>
<dbReference type="eggNOG" id="ENOG502QTA6">
    <property type="taxonomic scope" value="Eukaryota"/>
</dbReference>
<dbReference type="OrthoDB" id="5594612at2759"/>
<dbReference type="AlphaFoldDB" id="J3PDV0"/>
<dbReference type="Proteomes" id="UP000006039">
    <property type="component" value="Unassembled WGS sequence"/>
</dbReference>
<dbReference type="GO" id="GO:0000329">
    <property type="term" value="C:fungal-type vacuole membrane"/>
    <property type="evidence" value="ECO:0007669"/>
    <property type="project" value="InterPro"/>
</dbReference>
<dbReference type="HOGENOM" id="CLU_028202_1_0_1"/>
<feature type="region of interest" description="Disordered" evidence="1">
    <location>
        <begin position="336"/>
        <end position="355"/>
    </location>
</feature>
<dbReference type="EnsemblFungi" id="EJT70650">
    <property type="protein sequence ID" value="EJT70650"/>
    <property type="gene ID" value="GGTG_11673"/>
</dbReference>
<reference evidence="2" key="3">
    <citation type="submission" date="2010-09" db="EMBL/GenBank/DDBJ databases">
        <title>Annotation of Gaeumannomyces graminis var. tritici R3-111a-1.</title>
        <authorList>
            <consortium name="The Broad Institute Genome Sequencing Platform"/>
            <person name="Ma L.-J."/>
            <person name="Dead R."/>
            <person name="Young S.K."/>
            <person name="Zeng Q."/>
            <person name="Gargeya S."/>
            <person name="Fitzgerald M."/>
            <person name="Haas B."/>
            <person name="Abouelleil A."/>
            <person name="Alvarado L."/>
            <person name="Arachchi H.M."/>
            <person name="Berlin A."/>
            <person name="Brown A."/>
            <person name="Chapman S.B."/>
            <person name="Chen Z."/>
            <person name="Dunbar C."/>
            <person name="Freedman E."/>
            <person name="Gearin G."/>
            <person name="Gellesch M."/>
            <person name="Goldberg J."/>
            <person name="Griggs A."/>
            <person name="Gujja S."/>
            <person name="Heiman D."/>
            <person name="Howarth C."/>
            <person name="Larson L."/>
            <person name="Lui A."/>
            <person name="MacDonald P.J.P."/>
            <person name="Mehta T."/>
            <person name="Montmayeur A."/>
            <person name="Murphy C."/>
            <person name="Neiman D."/>
            <person name="Pearson M."/>
            <person name="Priest M."/>
            <person name="Roberts A."/>
            <person name="Saif S."/>
            <person name="Shea T."/>
            <person name="Shenoy N."/>
            <person name="Sisk P."/>
            <person name="Stolte C."/>
            <person name="Sykes S."/>
            <person name="Yandava C."/>
            <person name="Wortman J."/>
            <person name="Nusbaum C."/>
            <person name="Birren B."/>
        </authorList>
    </citation>
    <scope>NUCLEOTIDE SEQUENCE</scope>
    <source>
        <strain evidence="2">R3-111a-1</strain>
    </source>
</reference>